<gene>
    <name evidence="1" type="ORF">GPUH_LOCUS3330</name>
</gene>
<dbReference type="WBParaSite" id="GPUH_0000333701-mRNA-1">
    <property type="protein sequence ID" value="GPUH_0000333701-mRNA-1"/>
    <property type="gene ID" value="GPUH_0000333701"/>
</dbReference>
<reference evidence="3" key="1">
    <citation type="submission" date="2016-06" db="UniProtKB">
        <authorList>
            <consortium name="WormBaseParasite"/>
        </authorList>
    </citation>
    <scope>IDENTIFICATION</scope>
</reference>
<evidence type="ECO:0000313" key="1">
    <source>
        <dbReference type="EMBL" id="VDK39084.1"/>
    </source>
</evidence>
<dbReference type="EMBL" id="UYRT01005633">
    <property type="protein sequence ID" value="VDK39084.1"/>
    <property type="molecule type" value="Genomic_DNA"/>
</dbReference>
<reference evidence="1 2" key="2">
    <citation type="submission" date="2018-11" db="EMBL/GenBank/DDBJ databases">
        <authorList>
            <consortium name="Pathogen Informatics"/>
        </authorList>
    </citation>
    <scope>NUCLEOTIDE SEQUENCE [LARGE SCALE GENOMIC DNA]</scope>
</reference>
<proteinExistence type="predicted"/>
<accession>A0A183D3P0</accession>
<keyword evidence="2" id="KW-1185">Reference proteome</keyword>
<protein>
    <submittedName>
        <fullName evidence="1 3">Uncharacterized protein</fullName>
    </submittedName>
</protein>
<sequence length="162" mass="19323">MSGADDYSKKSWKRIDNYRLLREKKNKEGEKVTQIRGGRHVGGRNIYFRRCVPSHFLMEDRDYALFSTFEDDFEPKPTESLEKEALLTPLRYQATRNVEWYYETFEQGGASEAVLKKIDSYNAEVFFKSFKYQSMDYAVPQIMEDDRVRRHEVRSNLLDIYT</sequence>
<dbReference type="OrthoDB" id="10069252at2759"/>
<organism evidence="3">
    <name type="scientific">Gongylonema pulchrum</name>
    <dbReference type="NCBI Taxonomy" id="637853"/>
    <lineage>
        <taxon>Eukaryota</taxon>
        <taxon>Metazoa</taxon>
        <taxon>Ecdysozoa</taxon>
        <taxon>Nematoda</taxon>
        <taxon>Chromadorea</taxon>
        <taxon>Rhabditida</taxon>
        <taxon>Spirurina</taxon>
        <taxon>Spiruromorpha</taxon>
        <taxon>Spiruroidea</taxon>
        <taxon>Gongylonematidae</taxon>
        <taxon>Gongylonema</taxon>
    </lineage>
</organism>
<evidence type="ECO:0000313" key="2">
    <source>
        <dbReference type="Proteomes" id="UP000271098"/>
    </source>
</evidence>
<dbReference type="AlphaFoldDB" id="A0A183D3P0"/>
<dbReference type="Proteomes" id="UP000271098">
    <property type="component" value="Unassembled WGS sequence"/>
</dbReference>
<evidence type="ECO:0000313" key="3">
    <source>
        <dbReference type="WBParaSite" id="GPUH_0000333701-mRNA-1"/>
    </source>
</evidence>
<name>A0A183D3P0_9BILA</name>